<dbReference type="Pfam" id="PF00293">
    <property type="entry name" value="NUDIX"/>
    <property type="match status" value="1"/>
</dbReference>
<dbReference type="PANTHER" id="PTHR21340">
    <property type="entry name" value="DIADENOSINE 5,5-P1,P4-TETRAPHOSPHATE PYROPHOSPHOHYDROLASE MUTT"/>
    <property type="match status" value="1"/>
</dbReference>
<proteinExistence type="predicted"/>
<keyword evidence="1" id="KW-0378">Hydrolase</keyword>
<organism evidence="3 4">
    <name type="scientific">Candidatus Roizmanbacteria bacterium GW2011_GWC2_35_12</name>
    <dbReference type="NCBI Taxonomy" id="1618485"/>
    <lineage>
        <taxon>Bacteria</taxon>
        <taxon>Candidatus Roizmaniibacteriota</taxon>
    </lineage>
</organism>
<dbReference type="GO" id="GO:0006167">
    <property type="term" value="P:AMP biosynthetic process"/>
    <property type="evidence" value="ECO:0007669"/>
    <property type="project" value="TreeGrafter"/>
</dbReference>
<dbReference type="EMBL" id="LBPX01000023">
    <property type="protein sequence ID" value="KKP67036.1"/>
    <property type="molecule type" value="Genomic_DNA"/>
</dbReference>
<dbReference type="SUPFAM" id="SSF55811">
    <property type="entry name" value="Nudix"/>
    <property type="match status" value="1"/>
</dbReference>
<protein>
    <recommendedName>
        <fullName evidence="2">Nudix hydrolase domain-containing protein</fullName>
    </recommendedName>
</protein>
<dbReference type="InterPro" id="IPR051325">
    <property type="entry name" value="Nudix_hydrolase_domain"/>
</dbReference>
<dbReference type="GO" id="GO:0004081">
    <property type="term" value="F:bis(5'-nucleosyl)-tetraphosphatase (asymmetrical) activity"/>
    <property type="evidence" value="ECO:0007669"/>
    <property type="project" value="TreeGrafter"/>
</dbReference>
<evidence type="ECO:0000313" key="4">
    <source>
        <dbReference type="Proteomes" id="UP000034127"/>
    </source>
</evidence>
<feature type="domain" description="Nudix hydrolase" evidence="2">
    <location>
        <begin position="43"/>
        <end position="177"/>
    </location>
</feature>
<name>A0A0G0BTE2_9BACT</name>
<gene>
    <name evidence="3" type="ORF">UR63_C0023G0005</name>
</gene>
<dbReference type="PANTHER" id="PTHR21340:SF0">
    <property type="entry name" value="BIS(5'-NUCLEOSYL)-TETRAPHOSPHATASE [ASYMMETRICAL]"/>
    <property type="match status" value="1"/>
</dbReference>
<dbReference type="InterPro" id="IPR000086">
    <property type="entry name" value="NUDIX_hydrolase_dom"/>
</dbReference>
<dbReference type="PROSITE" id="PS51462">
    <property type="entry name" value="NUDIX"/>
    <property type="match status" value="1"/>
</dbReference>
<evidence type="ECO:0000256" key="1">
    <source>
        <dbReference type="ARBA" id="ARBA00022801"/>
    </source>
</evidence>
<accession>A0A0G0BTE2</accession>
<evidence type="ECO:0000259" key="2">
    <source>
        <dbReference type="PROSITE" id="PS51462"/>
    </source>
</evidence>
<dbReference type="Proteomes" id="UP000034127">
    <property type="component" value="Unassembled WGS sequence"/>
</dbReference>
<reference evidence="3 4" key="1">
    <citation type="journal article" date="2015" name="Nature">
        <title>rRNA introns, odd ribosomes, and small enigmatic genomes across a large radiation of phyla.</title>
        <authorList>
            <person name="Brown C.T."/>
            <person name="Hug L.A."/>
            <person name="Thomas B.C."/>
            <person name="Sharon I."/>
            <person name="Castelle C.J."/>
            <person name="Singh A."/>
            <person name="Wilkins M.J."/>
            <person name="Williams K.H."/>
            <person name="Banfield J.F."/>
        </authorList>
    </citation>
    <scope>NUCLEOTIDE SEQUENCE [LARGE SCALE GENOMIC DNA]</scope>
</reference>
<comment type="caution">
    <text evidence="3">The sequence shown here is derived from an EMBL/GenBank/DDBJ whole genome shotgun (WGS) entry which is preliminary data.</text>
</comment>
<sequence length="178" mass="21464">MIKIYKKLVYSLKKKFTIDEEVVQKFHDYFDSTSRHTKEVNLDAHICSFFVPVDRINHLVYLGHHIKANDWIPPGGHIKAGEDPEETVRREFEEELDHKLTMEEIVLFDLSVTDLNPNSRHSCKRYYDFWYIVFIERLNFNFLKKEYYDAGWFSFKEARKIIKTTHYNQIVQKIKVLL</sequence>
<dbReference type="GO" id="GO:0006754">
    <property type="term" value="P:ATP biosynthetic process"/>
    <property type="evidence" value="ECO:0007669"/>
    <property type="project" value="TreeGrafter"/>
</dbReference>
<dbReference type="Gene3D" id="3.90.79.10">
    <property type="entry name" value="Nucleoside Triphosphate Pyrophosphohydrolase"/>
    <property type="match status" value="1"/>
</dbReference>
<dbReference type="AlphaFoldDB" id="A0A0G0BTE2"/>
<dbReference type="InterPro" id="IPR015797">
    <property type="entry name" value="NUDIX_hydrolase-like_dom_sf"/>
</dbReference>
<evidence type="ECO:0000313" key="3">
    <source>
        <dbReference type="EMBL" id="KKP67036.1"/>
    </source>
</evidence>